<evidence type="ECO:0000313" key="8">
    <source>
        <dbReference type="Proteomes" id="UP000256253"/>
    </source>
</evidence>
<dbReference type="PANTHER" id="PTHR30028:SF0">
    <property type="entry name" value="PROTEIN ALUMINUM SENSITIVE 3"/>
    <property type="match status" value="1"/>
</dbReference>
<evidence type="ECO:0000256" key="2">
    <source>
        <dbReference type="ARBA" id="ARBA00005268"/>
    </source>
</evidence>
<name>A0A3D9UMY8_9MICO</name>
<dbReference type="PANTHER" id="PTHR30028">
    <property type="entry name" value="UPF0014 INNER MEMBRANE PROTEIN YBBM-RELATED"/>
    <property type="match status" value="1"/>
</dbReference>
<evidence type="ECO:0000256" key="3">
    <source>
        <dbReference type="ARBA" id="ARBA00022692"/>
    </source>
</evidence>
<gene>
    <name evidence="7" type="ORF">DFJ65_0776</name>
</gene>
<keyword evidence="4 6" id="KW-1133">Transmembrane helix</keyword>
<dbReference type="AlphaFoldDB" id="A0A3D9UMY8"/>
<dbReference type="EMBL" id="QTUA01000001">
    <property type="protein sequence ID" value="REF29803.1"/>
    <property type="molecule type" value="Genomic_DNA"/>
</dbReference>
<reference evidence="7 8" key="1">
    <citation type="submission" date="2018-08" db="EMBL/GenBank/DDBJ databases">
        <title>Sequencing the genomes of 1000 actinobacteria strains.</title>
        <authorList>
            <person name="Klenk H.-P."/>
        </authorList>
    </citation>
    <scope>NUCLEOTIDE SEQUENCE [LARGE SCALE GENOMIC DNA]</scope>
    <source>
        <strain evidence="7 8">DSM 22967</strain>
    </source>
</reference>
<dbReference type="Pfam" id="PF03649">
    <property type="entry name" value="UPF0014"/>
    <property type="match status" value="1"/>
</dbReference>
<comment type="similarity">
    <text evidence="2">Belongs to the UPF0014 family.</text>
</comment>
<proteinExistence type="inferred from homology"/>
<feature type="transmembrane region" description="Helical" evidence="6">
    <location>
        <begin position="61"/>
        <end position="79"/>
    </location>
</feature>
<comment type="subcellular location">
    <subcellularLocation>
        <location evidence="1">Membrane</location>
        <topology evidence="1">Multi-pass membrane protein</topology>
    </subcellularLocation>
</comment>
<feature type="transmembrane region" description="Helical" evidence="6">
    <location>
        <begin position="6"/>
        <end position="23"/>
    </location>
</feature>
<keyword evidence="8" id="KW-1185">Reference proteome</keyword>
<comment type="caution">
    <text evidence="7">The sequence shown here is derived from an EMBL/GenBank/DDBJ whole genome shotgun (WGS) entry which is preliminary data.</text>
</comment>
<feature type="transmembrane region" description="Helical" evidence="6">
    <location>
        <begin position="119"/>
        <end position="138"/>
    </location>
</feature>
<dbReference type="GO" id="GO:0005886">
    <property type="term" value="C:plasma membrane"/>
    <property type="evidence" value="ECO:0007669"/>
    <property type="project" value="TreeGrafter"/>
</dbReference>
<dbReference type="Proteomes" id="UP000256253">
    <property type="component" value="Unassembled WGS sequence"/>
</dbReference>
<organism evidence="7 8">
    <name type="scientific">Calidifontibacter indicus</name>
    <dbReference type="NCBI Taxonomy" id="419650"/>
    <lineage>
        <taxon>Bacteria</taxon>
        <taxon>Bacillati</taxon>
        <taxon>Actinomycetota</taxon>
        <taxon>Actinomycetes</taxon>
        <taxon>Micrococcales</taxon>
        <taxon>Dermacoccaceae</taxon>
        <taxon>Calidifontibacter</taxon>
    </lineage>
</organism>
<sequence>MVITWGISLVACCVLLLAIPVLLEWRAGTGLAPSIAIAGLRSIVQLVVVALLIVFAISHLWATLLVTVAMFTMAVLTSVGRVGVSRRQAPMAALAMGAGLLPVLAVTVFSGTIPFKGVALIPIAGVVMNNIMSVHTLGGRNSFRALEEQHEIFEGYLALGLPAQTAAAQVLHPRIKESLIPGIDSVKTAGIVTLPGAFLGVMLGGGSPMDATMAQVVVLLGVLCAQSCTALAQYELIIRGRLLRDDLRSLFRPSPAVASGHAPG</sequence>
<feature type="transmembrane region" description="Helical" evidence="6">
    <location>
        <begin position="91"/>
        <end position="113"/>
    </location>
</feature>
<protein>
    <submittedName>
        <fullName evidence="7">Putative ABC transport system permease protein</fullName>
    </submittedName>
</protein>
<dbReference type="RefSeq" id="WP_115921886.1">
    <property type="nucleotide sequence ID" value="NZ_QTUA01000001.1"/>
</dbReference>
<keyword evidence="3 6" id="KW-0812">Transmembrane</keyword>
<feature type="transmembrane region" description="Helical" evidence="6">
    <location>
        <begin position="186"/>
        <end position="206"/>
    </location>
</feature>
<evidence type="ECO:0000313" key="7">
    <source>
        <dbReference type="EMBL" id="REF29803.1"/>
    </source>
</evidence>
<evidence type="ECO:0000256" key="5">
    <source>
        <dbReference type="ARBA" id="ARBA00023136"/>
    </source>
</evidence>
<keyword evidence="5 6" id="KW-0472">Membrane</keyword>
<feature type="transmembrane region" description="Helical" evidence="6">
    <location>
        <begin position="212"/>
        <end position="234"/>
    </location>
</feature>
<accession>A0A3D9UMY8</accession>
<evidence type="ECO:0000256" key="6">
    <source>
        <dbReference type="SAM" id="Phobius"/>
    </source>
</evidence>
<dbReference type="OrthoDB" id="3212530at2"/>
<dbReference type="InterPro" id="IPR005226">
    <property type="entry name" value="UPF0014_fam"/>
</dbReference>
<evidence type="ECO:0000256" key="1">
    <source>
        <dbReference type="ARBA" id="ARBA00004141"/>
    </source>
</evidence>
<feature type="transmembrane region" description="Helical" evidence="6">
    <location>
        <begin position="35"/>
        <end position="55"/>
    </location>
</feature>
<evidence type="ECO:0000256" key="4">
    <source>
        <dbReference type="ARBA" id="ARBA00022989"/>
    </source>
</evidence>